<sequence>MAKNNIEKLEKDLAATLAKAESIKVKMAEAKEKNQKEIGKLFSQIQFKKNKNISYEEIILDLKTELGLIKEEEKEKRKLAQKEKENNFENPQFTEDLSVENG</sequence>
<gene>
    <name evidence="3" type="ORF">EII39_07135</name>
</gene>
<name>A0A3P1S4Z8_STRSA</name>
<evidence type="ECO:0000256" key="2">
    <source>
        <dbReference type="SAM" id="MobiDB-lite"/>
    </source>
</evidence>
<evidence type="ECO:0000313" key="4">
    <source>
        <dbReference type="Proteomes" id="UP000277597"/>
    </source>
</evidence>
<comment type="caution">
    <text evidence="3">The sequence shown here is derived from an EMBL/GenBank/DDBJ whole genome shotgun (WGS) entry which is preliminary data.</text>
</comment>
<dbReference type="EMBL" id="RQZI01000007">
    <property type="protein sequence ID" value="RRC91755.1"/>
    <property type="molecule type" value="Genomic_DNA"/>
</dbReference>
<proteinExistence type="predicted"/>
<feature type="compositionally biased region" description="Basic and acidic residues" evidence="2">
    <location>
        <begin position="78"/>
        <end position="87"/>
    </location>
</feature>
<keyword evidence="1" id="KW-0175">Coiled coil</keyword>
<evidence type="ECO:0000313" key="3">
    <source>
        <dbReference type="EMBL" id="RRC91755.1"/>
    </source>
</evidence>
<dbReference type="RefSeq" id="WP_124765412.1">
    <property type="nucleotide sequence ID" value="NZ_RQZI01000007.1"/>
</dbReference>
<accession>A0A3P1S4Z8</accession>
<feature type="coiled-coil region" evidence="1">
    <location>
        <begin position="6"/>
        <end position="33"/>
    </location>
</feature>
<dbReference type="Proteomes" id="UP000277597">
    <property type="component" value="Unassembled WGS sequence"/>
</dbReference>
<protein>
    <submittedName>
        <fullName evidence="3">Uncharacterized protein</fullName>
    </submittedName>
</protein>
<reference evidence="3 4" key="1">
    <citation type="submission" date="2018-11" db="EMBL/GenBank/DDBJ databases">
        <title>Genomes From Bacteria Associated with the Canine Oral Cavity: a Test Case for Automated Genome-Based Taxonomic Assignment.</title>
        <authorList>
            <person name="Coil D.A."/>
            <person name="Jospin G."/>
            <person name="Darling A.E."/>
            <person name="Wallis C."/>
            <person name="Davis I.J."/>
            <person name="Harris S."/>
            <person name="Eisen J.A."/>
            <person name="Holcombe L.J."/>
            <person name="O'Flynn C."/>
        </authorList>
    </citation>
    <scope>NUCLEOTIDE SEQUENCE [LARGE SCALE GENOMIC DNA]</scope>
    <source>
        <strain evidence="3 4">OH953</strain>
    </source>
</reference>
<feature type="region of interest" description="Disordered" evidence="2">
    <location>
        <begin position="78"/>
        <end position="102"/>
    </location>
</feature>
<evidence type="ECO:0000256" key="1">
    <source>
        <dbReference type="SAM" id="Coils"/>
    </source>
</evidence>
<organism evidence="3 4">
    <name type="scientific">Streptococcus sanguinis</name>
    <dbReference type="NCBI Taxonomy" id="1305"/>
    <lineage>
        <taxon>Bacteria</taxon>
        <taxon>Bacillati</taxon>
        <taxon>Bacillota</taxon>
        <taxon>Bacilli</taxon>
        <taxon>Lactobacillales</taxon>
        <taxon>Streptococcaceae</taxon>
        <taxon>Streptococcus</taxon>
    </lineage>
</organism>
<dbReference type="AlphaFoldDB" id="A0A3P1S4Z8"/>
<feature type="compositionally biased region" description="Polar residues" evidence="2">
    <location>
        <begin position="88"/>
        <end position="102"/>
    </location>
</feature>